<dbReference type="GO" id="GO:0015031">
    <property type="term" value="P:protein transport"/>
    <property type="evidence" value="ECO:0007669"/>
    <property type="project" value="UniProtKB-KW"/>
</dbReference>
<accession>A0A8B7UED3</accession>
<comment type="subcellular location">
    <subcellularLocation>
        <location evidence="1">Endomembrane system</location>
        <topology evidence="1">Peripheral membrane protein</topology>
    </subcellularLocation>
</comment>
<feature type="domain" description="AP complex mu/sigma subunit" evidence="6">
    <location>
        <begin position="25"/>
        <end position="77"/>
    </location>
</feature>
<evidence type="ECO:0000256" key="1">
    <source>
        <dbReference type="ARBA" id="ARBA00004184"/>
    </source>
</evidence>
<dbReference type="InterPro" id="IPR016635">
    <property type="entry name" value="AP_complex_ssu"/>
</dbReference>
<evidence type="ECO:0000313" key="7">
    <source>
        <dbReference type="Proteomes" id="UP001732720"/>
    </source>
</evidence>
<dbReference type="InterPro" id="IPR011012">
    <property type="entry name" value="Longin-like_dom_sf"/>
</dbReference>
<dbReference type="OrthoDB" id="10261046at2759"/>
<evidence type="ECO:0000256" key="4">
    <source>
        <dbReference type="ARBA" id="ARBA00022927"/>
    </source>
</evidence>
<dbReference type="InterPro" id="IPR022775">
    <property type="entry name" value="AP_mu_sigma_su"/>
</dbReference>
<organism evidence="8">
    <name type="scientific">Castor canadensis</name>
    <name type="common">American beaver</name>
    <dbReference type="NCBI Taxonomy" id="51338"/>
    <lineage>
        <taxon>Eukaryota</taxon>
        <taxon>Metazoa</taxon>
        <taxon>Chordata</taxon>
        <taxon>Craniata</taxon>
        <taxon>Vertebrata</taxon>
        <taxon>Euteleostomi</taxon>
        <taxon>Mammalia</taxon>
        <taxon>Eutheria</taxon>
        <taxon>Euarchontoglires</taxon>
        <taxon>Glires</taxon>
        <taxon>Rodentia</taxon>
        <taxon>Castorimorpha</taxon>
        <taxon>Castoridae</taxon>
        <taxon>Castor</taxon>
    </lineage>
</organism>
<sequence>MSKAILIFDNRGKLQLSKFYPPYMFVETDKYLENVSELDLIFHIDKVHNILVAIVMGGMILETNMSGIVTKIDAQNKWEKFESGLVVAPVHAASAVRNMNLPEIPRNINIDDISIRMPNLPSFK</sequence>
<dbReference type="GO" id="GO:0012505">
    <property type="term" value="C:endomembrane system"/>
    <property type="evidence" value="ECO:0007669"/>
    <property type="project" value="UniProtKB-SubCell"/>
</dbReference>
<dbReference type="AlphaFoldDB" id="A0A8B7UED3"/>
<evidence type="ECO:0000259" key="6">
    <source>
        <dbReference type="Pfam" id="PF01217"/>
    </source>
</evidence>
<dbReference type="RefSeq" id="XP_020017941.1">
    <property type="nucleotide sequence ID" value="XM_020162352.1"/>
</dbReference>
<keyword evidence="4" id="KW-0653">Protein transport</keyword>
<dbReference type="GeneID" id="109685496"/>
<reference evidence="8" key="1">
    <citation type="submission" date="2025-08" db="UniProtKB">
        <authorList>
            <consortium name="RefSeq"/>
        </authorList>
    </citation>
    <scope>IDENTIFICATION</scope>
    <source>
        <tissue evidence="8">Leukocyte</tissue>
    </source>
</reference>
<dbReference type="KEGG" id="ccan:109685496"/>
<keyword evidence="7" id="KW-1185">Reference proteome</keyword>
<proteinExistence type="inferred from homology"/>
<evidence type="ECO:0000313" key="8">
    <source>
        <dbReference type="RefSeq" id="XP_020017941.1"/>
    </source>
</evidence>
<evidence type="ECO:0000256" key="3">
    <source>
        <dbReference type="ARBA" id="ARBA00022448"/>
    </source>
</evidence>
<gene>
    <name evidence="8" type="primary">LOC109685496</name>
</gene>
<evidence type="ECO:0000256" key="2">
    <source>
        <dbReference type="ARBA" id="ARBA00006972"/>
    </source>
</evidence>
<comment type="similarity">
    <text evidence="2">Belongs to the adaptor complexes small subunit family.</text>
</comment>
<dbReference type="PANTHER" id="PTHR11753">
    <property type="entry name" value="ADAPTOR COMPLEXES SMALL SUBUNIT FAMILY"/>
    <property type="match status" value="1"/>
</dbReference>
<evidence type="ECO:0000256" key="5">
    <source>
        <dbReference type="ARBA" id="ARBA00023136"/>
    </source>
</evidence>
<keyword evidence="5" id="KW-0472">Membrane</keyword>
<dbReference type="SUPFAM" id="SSF64356">
    <property type="entry name" value="SNARE-like"/>
    <property type="match status" value="1"/>
</dbReference>
<name>A0A8B7UED3_CASCN</name>
<protein>
    <submittedName>
        <fullName evidence="8">AP-3 complex subunit sigma-1-like</fullName>
    </submittedName>
</protein>
<dbReference type="Pfam" id="PF01217">
    <property type="entry name" value="Clat_adaptor_s"/>
    <property type="match status" value="1"/>
</dbReference>
<dbReference type="Proteomes" id="UP001732720">
    <property type="component" value="Chromosome 5"/>
</dbReference>
<dbReference type="Gene3D" id="3.30.450.60">
    <property type="match status" value="1"/>
</dbReference>
<keyword evidence="3" id="KW-0813">Transport</keyword>